<dbReference type="AlphaFoldDB" id="A0A9Q1KLI3"/>
<dbReference type="OrthoDB" id="1021492at2759"/>
<evidence type="ECO:0000313" key="2">
    <source>
        <dbReference type="EMBL" id="KAJ8445613.1"/>
    </source>
</evidence>
<proteinExistence type="predicted"/>
<gene>
    <name evidence="2" type="ORF">Cgig2_018554</name>
</gene>
<keyword evidence="3" id="KW-1185">Reference proteome</keyword>
<dbReference type="Proteomes" id="UP001153076">
    <property type="component" value="Unassembled WGS sequence"/>
</dbReference>
<name>A0A9Q1KLI3_9CARY</name>
<protein>
    <recommendedName>
        <fullName evidence="4">SHSP domain-containing protein</fullName>
    </recommendedName>
</protein>
<dbReference type="EMBL" id="JAKOGI010000075">
    <property type="protein sequence ID" value="KAJ8445613.1"/>
    <property type="molecule type" value="Genomic_DNA"/>
</dbReference>
<accession>A0A9Q1KLI3</accession>
<evidence type="ECO:0008006" key="4">
    <source>
        <dbReference type="Google" id="ProtNLM"/>
    </source>
</evidence>
<feature type="compositionally biased region" description="Low complexity" evidence="1">
    <location>
        <begin position="219"/>
        <end position="228"/>
    </location>
</feature>
<feature type="region of interest" description="Disordered" evidence="1">
    <location>
        <begin position="190"/>
        <end position="249"/>
    </location>
</feature>
<sequence length="376" mass="41078">MADANLVALTPGKHPFQLDCTPWPQGPYEVIRMTWESIPAFFARLDMPGCYGVSRFKKGNSGMITFNARAPKKEGFPYDESERVYAGCFNIAGEALVTPIKDIIRNGCFFMFFPVSHGTLFFLPPPRSPPSSGIFLVAVIRLWVAISLGVKCLMLCFSWVVIQGSVKSEKGEGSSSGKSIAEERDINLDAMNLEGSGKSEQKEGSSEKSMDKPQGSTKSGSGESASNESSEEESTPVENSSEQSSHEAPEIAIGSTTEDVIGYVNQLKIQGPDGVCEKRVVQEDGRYSVYVRADLPGLEPCLCTTTVKNSCILVYGKLPPKEVKKKHRTLGARSYLFFVQLRCSCCKFDNLCQHHADGVLRLFCNIRGPEPGPSAD</sequence>
<evidence type="ECO:0000313" key="3">
    <source>
        <dbReference type="Proteomes" id="UP001153076"/>
    </source>
</evidence>
<organism evidence="2 3">
    <name type="scientific">Carnegiea gigantea</name>
    <dbReference type="NCBI Taxonomy" id="171969"/>
    <lineage>
        <taxon>Eukaryota</taxon>
        <taxon>Viridiplantae</taxon>
        <taxon>Streptophyta</taxon>
        <taxon>Embryophyta</taxon>
        <taxon>Tracheophyta</taxon>
        <taxon>Spermatophyta</taxon>
        <taxon>Magnoliopsida</taxon>
        <taxon>eudicotyledons</taxon>
        <taxon>Gunneridae</taxon>
        <taxon>Pentapetalae</taxon>
        <taxon>Caryophyllales</taxon>
        <taxon>Cactineae</taxon>
        <taxon>Cactaceae</taxon>
        <taxon>Cactoideae</taxon>
        <taxon>Echinocereeae</taxon>
        <taxon>Carnegiea</taxon>
    </lineage>
</organism>
<feature type="compositionally biased region" description="Basic and acidic residues" evidence="1">
    <location>
        <begin position="197"/>
        <end position="211"/>
    </location>
</feature>
<comment type="caution">
    <text evidence="2">The sequence shown here is derived from an EMBL/GenBank/DDBJ whole genome shotgun (WGS) entry which is preliminary data.</text>
</comment>
<evidence type="ECO:0000256" key="1">
    <source>
        <dbReference type="SAM" id="MobiDB-lite"/>
    </source>
</evidence>
<reference evidence="2" key="1">
    <citation type="submission" date="2022-04" db="EMBL/GenBank/DDBJ databases">
        <title>Carnegiea gigantea Genome sequencing and assembly v2.</title>
        <authorList>
            <person name="Copetti D."/>
            <person name="Sanderson M.J."/>
            <person name="Burquez A."/>
            <person name="Wojciechowski M.F."/>
        </authorList>
    </citation>
    <scope>NUCLEOTIDE SEQUENCE</scope>
    <source>
        <strain evidence="2">SGP5-SGP5p</strain>
        <tissue evidence="2">Aerial part</tissue>
    </source>
</reference>